<dbReference type="PROSITE" id="PS51737">
    <property type="entry name" value="RECOMBINASE_DNA_BIND"/>
    <property type="match status" value="1"/>
</dbReference>
<dbReference type="GO" id="GO:0000150">
    <property type="term" value="F:DNA strand exchange activity"/>
    <property type="evidence" value="ECO:0007669"/>
    <property type="project" value="InterPro"/>
</dbReference>
<dbReference type="SMART" id="SM00857">
    <property type="entry name" value="Resolvase"/>
    <property type="match status" value="1"/>
</dbReference>
<proteinExistence type="predicted"/>
<dbReference type="SUPFAM" id="SSF53041">
    <property type="entry name" value="Resolvase-like"/>
    <property type="match status" value="1"/>
</dbReference>
<evidence type="ECO:0000313" key="3">
    <source>
        <dbReference type="EMBL" id="SEH28496.1"/>
    </source>
</evidence>
<dbReference type="Gene3D" id="3.40.50.1390">
    <property type="entry name" value="Resolvase, N-terminal catalytic domain"/>
    <property type="match status" value="1"/>
</dbReference>
<gene>
    <name evidence="3" type="ORF">SAMN04244559_00713</name>
</gene>
<feature type="domain" description="Resolvase/invertase-type recombinase catalytic" evidence="1">
    <location>
        <begin position="1"/>
        <end position="107"/>
    </location>
</feature>
<dbReference type="PROSITE" id="PS51736">
    <property type="entry name" value="RECOMBINASES_3"/>
    <property type="match status" value="1"/>
</dbReference>
<dbReference type="GO" id="GO:0003677">
    <property type="term" value="F:DNA binding"/>
    <property type="evidence" value="ECO:0007669"/>
    <property type="project" value="InterPro"/>
</dbReference>
<dbReference type="InterPro" id="IPR038109">
    <property type="entry name" value="DNA_bind_recomb_sf"/>
</dbReference>
<accession>A0A1H6GZ84</accession>
<keyword evidence="4" id="KW-1185">Reference proteome</keyword>
<dbReference type="InterPro" id="IPR050639">
    <property type="entry name" value="SSR_resolvase"/>
</dbReference>
<dbReference type="Proteomes" id="UP000182983">
    <property type="component" value="Unassembled WGS sequence"/>
</dbReference>
<dbReference type="InterPro" id="IPR011109">
    <property type="entry name" value="DNA_bind_recombinase_dom"/>
</dbReference>
<dbReference type="Pfam" id="PF13408">
    <property type="entry name" value="Zn_ribbon_recom"/>
    <property type="match status" value="1"/>
</dbReference>
<dbReference type="Pfam" id="PF00239">
    <property type="entry name" value="Resolvase"/>
    <property type="match status" value="1"/>
</dbReference>
<organism evidence="3 4">
    <name type="scientific">Magnetospirillum fulvum</name>
    <name type="common">Rhodospirillum fulvum</name>
    <dbReference type="NCBI Taxonomy" id="1082"/>
    <lineage>
        <taxon>Bacteria</taxon>
        <taxon>Pseudomonadati</taxon>
        <taxon>Pseudomonadota</taxon>
        <taxon>Alphaproteobacteria</taxon>
        <taxon>Rhodospirillales</taxon>
        <taxon>Rhodospirillaceae</taxon>
        <taxon>Magnetospirillum</taxon>
    </lineage>
</organism>
<dbReference type="AlphaFoldDB" id="A0A1H6GZ84"/>
<protein>
    <submittedName>
        <fullName evidence="3">Resolvase, N terminal domain</fullName>
    </submittedName>
</protein>
<reference evidence="4" key="1">
    <citation type="submission" date="2016-10" db="EMBL/GenBank/DDBJ databases">
        <authorList>
            <person name="Varghese N."/>
            <person name="Submissions S."/>
        </authorList>
    </citation>
    <scope>NUCLEOTIDE SEQUENCE [LARGE SCALE GENOMIC DNA]</scope>
    <source>
        <strain evidence="4">DSM 13234</strain>
    </source>
</reference>
<sequence>MERPGFNRLLAAAKAGRIDLVVAEGLDRLSRSLKDIASVYETLSYHGVGIWTAHEGRITELHIGLKGTMNALFLRDMKSKVKRGHRARIAAGFAASSCAYGYKVVRGVVDAKGRNVNGVREIDAAAAVVIRRVYEEFIGGRTVLQIVEGLNRDGIPAPNGGLWKRNALMGGAKKQEGILRNEIYLGKLIFNRSHVVRDPVTNRKRFILNPESEWTKVDVPHLRIVSDEMWTAVREMDLRKPPGQKKQEPEEPRILTVHNQHALTGWVKCGWCGGSKSLANNSRYLCSTHRYAKKCRNSRGTREPVLMTAVFEALYERLRGGQALRPQLVRAFAREARHGEKLRKKEADLLARIERLLDAVERGVDTESATQRILVLQNQLKTVLQDIQCDLPAELPDEATIRSTLVRALQAIEVGDDVRRTRLMFQCLLAEIVLTPIPGSSRGETCDITLREEGWSEFWRMVMDGLAYVPRHPR</sequence>
<evidence type="ECO:0000259" key="1">
    <source>
        <dbReference type="PROSITE" id="PS51736"/>
    </source>
</evidence>
<dbReference type="InterPro" id="IPR006119">
    <property type="entry name" value="Resolv_N"/>
</dbReference>
<dbReference type="Gene3D" id="3.90.1750.20">
    <property type="entry name" value="Putative Large Serine Recombinase, Chain B, Domain 2"/>
    <property type="match status" value="1"/>
</dbReference>
<dbReference type="CDD" id="cd00338">
    <property type="entry name" value="Ser_Recombinase"/>
    <property type="match status" value="1"/>
</dbReference>
<dbReference type="InterPro" id="IPR036162">
    <property type="entry name" value="Resolvase-like_N_sf"/>
</dbReference>
<dbReference type="EMBL" id="FNWO01000002">
    <property type="protein sequence ID" value="SEH28496.1"/>
    <property type="molecule type" value="Genomic_DNA"/>
</dbReference>
<name>A0A1H6GZ84_MAGFU</name>
<feature type="domain" description="Recombinase" evidence="2">
    <location>
        <begin position="99"/>
        <end position="243"/>
    </location>
</feature>
<dbReference type="InterPro" id="IPR025827">
    <property type="entry name" value="Zn_ribbon_recom_dom"/>
</dbReference>
<dbReference type="Pfam" id="PF07508">
    <property type="entry name" value="Recombinase"/>
    <property type="match status" value="1"/>
</dbReference>
<dbReference type="PANTHER" id="PTHR30461:SF23">
    <property type="entry name" value="DNA RECOMBINASE-RELATED"/>
    <property type="match status" value="1"/>
</dbReference>
<evidence type="ECO:0000259" key="2">
    <source>
        <dbReference type="PROSITE" id="PS51737"/>
    </source>
</evidence>
<dbReference type="PANTHER" id="PTHR30461">
    <property type="entry name" value="DNA-INVERTASE FROM LAMBDOID PROPHAGE"/>
    <property type="match status" value="1"/>
</dbReference>
<evidence type="ECO:0000313" key="4">
    <source>
        <dbReference type="Proteomes" id="UP000182983"/>
    </source>
</evidence>